<protein>
    <submittedName>
        <fullName evidence="2">ACT domain-containing protein</fullName>
    </submittedName>
</protein>
<dbReference type="AlphaFoldDB" id="A0A9D1Q1H8"/>
<dbReference type="EMBL" id="DXHS01000070">
    <property type="protein sequence ID" value="HIW02579.1"/>
    <property type="molecule type" value="Genomic_DNA"/>
</dbReference>
<name>A0A9D1Q1H8_9FIRM</name>
<dbReference type="InterPro" id="IPR045739">
    <property type="entry name" value="ACT_dom_pair"/>
</dbReference>
<proteinExistence type="predicted"/>
<reference evidence="2" key="2">
    <citation type="submission" date="2021-04" db="EMBL/GenBank/DDBJ databases">
        <authorList>
            <person name="Gilroy R."/>
        </authorList>
    </citation>
    <scope>NUCLEOTIDE SEQUENCE</scope>
    <source>
        <strain evidence="2">12435</strain>
    </source>
</reference>
<dbReference type="Proteomes" id="UP000823990">
    <property type="component" value="Unassembled WGS sequence"/>
</dbReference>
<dbReference type="PANTHER" id="PTHR40099:SF1">
    <property type="entry name" value="ACETOLACTATE SYNTHASE, SMALL SUBUNIT"/>
    <property type="match status" value="1"/>
</dbReference>
<gene>
    <name evidence="2" type="ORF">H9892_04495</name>
</gene>
<reference evidence="2" key="1">
    <citation type="journal article" date="2021" name="PeerJ">
        <title>Extensive microbial diversity within the chicken gut microbiome revealed by metagenomics and culture.</title>
        <authorList>
            <person name="Gilroy R."/>
            <person name="Ravi A."/>
            <person name="Getino M."/>
            <person name="Pursley I."/>
            <person name="Horton D.L."/>
            <person name="Alikhan N.F."/>
            <person name="Baker D."/>
            <person name="Gharbi K."/>
            <person name="Hall N."/>
            <person name="Watson M."/>
            <person name="Adriaenssens E.M."/>
            <person name="Foster-Nyarko E."/>
            <person name="Jarju S."/>
            <person name="Secka A."/>
            <person name="Antonio M."/>
            <person name="Oren A."/>
            <person name="Chaudhuri R.R."/>
            <person name="La Ragione R."/>
            <person name="Hildebrand F."/>
            <person name="Pallen M.J."/>
        </authorList>
    </citation>
    <scope>NUCLEOTIDE SEQUENCE</scope>
    <source>
        <strain evidence="2">12435</strain>
    </source>
</reference>
<dbReference type="CDD" id="cd04882">
    <property type="entry name" value="ACT_Bt0572_2"/>
    <property type="match status" value="1"/>
</dbReference>
<organism evidence="2 3">
    <name type="scientific">Candidatus Protoclostridium stercorigallinarum</name>
    <dbReference type="NCBI Taxonomy" id="2838741"/>
    <lineage>
        <taxon>Bacteria</taxon>
        <taxon>Bacillati</taxon>
        <taxon>Bacillota</taxon>
        <taxon>Clostridia</taxon>
        <taxon>Candidatus Protoclostridium</taxon>
    </lineage>
</organism>
<feature type="domain" description="ACT" evidence="1">
    <location>
        <begin position="70"/>
        <end position="133"/>
    </location>
</feature>
<evidence type="ECO:0000313" key="2">
    <source>
        <dbReference type="EMBL" id="HIW02579.1"/>
    </source>
</evidence>
<sequence>MIKQLAVFLENRKGRIGECCKALKEAHVNLSSMSIADTTDFGILRLMTDDNDKAVEALKKAGFMCATVSLVAMQVPDRPGALADILIALDEAGVNIEYLYSFASETGSAHIGFKTEDVDAALAVLDKLGVKVL</sequence>
<accession>A0A9D1Q1H8</accession>
<evidence type="ECO:0000259" key="1">
    <source>
        <dbReference type="PROSITE" id="PS51671"/>
    </source>
</evidence>
<dbReference type="Gene3D" id="3.30.2130.10">
    <property type="entry name" value="VC0802-like"/>
    <property type="match status" value="1"/>
</dbReference>
<dbReference type="Pfam" id="PF19571">
    <property type="entry name" value="ACT_8"/>
    <property type="match status" value="1"/>
</dbReference>
<dbReference type="InterPro" id="IPR045865">
    <property type="entry name" value="ACT-like_dom_sf"/>
</dbReference>
<dbReference type="PROSITE" id="PS51671">
    <property type="entry name" value="ACT"/>
    <property type="match status" value="1"/>
</dbReference>
<dbReference type="InterPro" id="IPR002912">
    <property type="entry name" value="ACT_dom"/>
</dbReference>
<dbReference type="PANTHER" id="PTHR40099">
    <property type="entry name" value="ACETOLACTATE SYNTHASE, SMALL SUBUNIT"/>
    <property type="match status" value="1"/>
</dbReference>
<dbReference type="SUPFAM" id="SSF55021">
    <property type="entry name" value="ACT-like"/>
    <property type="match status" value="2"/>
</dbReference>
<comment type="caution">
    <text evidence="2">The sequence shown here is derived from an EMBL/GenBank/DDBJ whole genome shotgun (WGS) entry which is preliminary data.</text>
</comment>
<evidence type="ECO:0000313" key="3">
    <source>
        <dbReference type="Proteomes" id="UP000823990"/>
    </source>
</evidence>